<feature type="binding site" evidence="9">
    <location>
        <position position="258"/>
    </location>
    <ligand>
        <name>Zn(2+)</name>
        <dbReference type="ChEBI" id="CHEBI:29105"/>
    </ligand>
</feature>
<organism evidence="11 12">
    <name type="scientific">Candidatus Nomurabacteria bacterium RIFCSPHIGHO2_02_FULL_42_24</name>
    <dbReference type="NCBI Taxonomy" id="1801757"/>
    <lineage>
        <taxon>Bacteria</taxon>
        <taxon>Candidatus Nomuraibacteriota</taxon>
    </lineage>
</organism>
<dbReference type="Gene3D" id="3.40.50.620">
    <property type="entry name" value="HUPs"/>
    <property type="match status" value="1"/>
</dbReference>
<keyword evidence="9" id="KW-0963">Cytoplasm</keyword>
<dbReference type="HAMAP" id="MF_00041">
    <property type="entry name" value="Cys_tRNA_synth"/>
    <property type="match status" value="1"/>
</dbReference>
<evidence type="ECO:0000256" key="7">
    <source>
        <dbReference type="ARBA" id="ARBA00022917"/>
    </source>
</evidence>
<keyword evidence="5 9" id="KW-0862">Zinc</keyword>
<evidence type="ECO:0000313" key="12">
    <source>
        <dbReference type="Proteomes" id="UP000179880"/>
    </source>
</evidence>
<protein>
    <recommendedName>
        <fullName evidence="9">Cysteine--tRNA ligase</fullName>
        <ecNumber evidence="9">6.1.1.16</ecNumber>
    </recommendedName>
    <alternativeName>
        <fullName evidence="9">Cysteinyl-tRNA synthetase</fullName>
        <shortName evidence="9">CysRS</shortName>
    </alternativeName>
</protein>
<evidence type="ECO:0000256" key="3">
    <source>
        <dbReference type="ARBA" id="ARBA00022723"/>
    </source>
</evidence>
<dbReference type="PANTHER" id="PTHR10890:SF3">
    <property type="entry name" value="CYSTEINE--TRNA LIGASE, CYTOPLASMIC"/>
    <property type="match status" value="1"/>
</dbReference>
<dbReference type="SUPFAM" id="SSF47323">
    <property type="entry name" value="Anticodon-binding domain of a subclass of class I aminoacyl-tRNA synthetases"/>
    <property type="match status" value="1"/>
</dbReference>
<keyword evidence="8 9" id="KW-0030">Aminoacyl-tRNA synthetase</keyword>
<gene>
    <name evidence="9" type="primary">cysS</name>
    <name evidence="11" type="ORF">A3B93_01490</name>
</gene>
<name>A0A1F6WK47_9BACT</name>
<evidence type="ECO:0000256" key="9">
    <source>
        <dbReference type="HAMAP-Rule" id="MF_00041"/>
    </source>
</evidence>
<keyword evidence="2 9" id="KW-0436">Ligase</keyword>
<evidence type="ECO:0000256" key="4">
    <source>
        <dbReference type="ARBA" id="ARBA00022741"/>
    </source>
</evidence>
<dbReference type="NCBIfam" id="TIGR00435">
    <property type="entry name" value="cysS"/>
    <property type="match status" value="1"/>
</dbReference>
<dbReference type="CDD" id="cd00672">
    <property type="entry name" value="CysRS_core"/>
    <property type="match status" value="1"/>
</dbReference>
<dbReference type="GO" id="GO:0004817">
    <property type="term" value="F:cysteine-tRNA ligase activity"/>
    <property type="evidence" value="ECO:0007669"/>
    <property type="project" value="UniProtKB-UniRule"/>
</dbReference>
<dbReference type="GO" id="GO:0006423">
    <property type="term" value="P:cysteinyl-tRNA aminoacylation"/>
    <property type="evidence" value="ECO:0007669"/>
    <property type="project" value="UniProtKB-UniRule"/>
</dbReference>
<accession>A0A1F6WK47</accession>
<dbReference type="GO" id="GO:0005524">
    <property type="term" value="F:ATP binding"/>
    <property type="evidence" value="ECO:0007669"/>
    <property type="project" value="UniProtKB-UniRule"/>
</dbReference>
<comment type="cofactor">
    <cofactor evidence="9">
        <name>Zn(2+)</name>
        <dbReference type="ChEBI" id="CHEBI:29105"/>
    </cofactor>
    <text evidence="9">Binds 1 zinc ion per subunit.</text>
</comment>
<dbReference type="PRINTS" id="PR00983">
    <property type="entry name" value="TRNASYNTHCYS"/>
</dbReference>
<proteinExistence type="inferred from homology"/>
<feature type="binding site" evidence="9">
    <location>
        <position position="262"/>
    </location>
    <ligand>
        <name>Zn(2+)</name>
        <dbReference type="ChEBI" id="CHEBI:29105"/>
    </ligand>
</feature>
<sequence>MVLKFFNTLSGRKENFVPLEKDRVGMYNCGPTVYQRAHIGNLRAYVFADILRRTLEQNNYTIRQVINITDVGHLVGDGDEGEDKVEVGARREGRSAAQIAEFYTQTFLEDLKKLNVKTDGTLFPRATAHIPEQIELIKILEEKGFTYRISDGLYFDTAKFPNYGKLGQIDLAGEMAGARVPARAGKKNPRDFALWKFSSNLETLPPNGGKASRRQQEWASPWGVGFPGWHLECSAMSVKYLGQPFDIHTGGVDHIGTHHNNEIAQSEAATGKPLANFWLHSEFLNLAGEKIAKSVGNTLSLDDLIKKNISPLAYRYWLLMAHYRTPINFNLETLLGTEKALERLQEVFLKLPIKNGKVNENYQTKLIETMGDDLNTPRAIANLQKLFHDETLAPADKYATILEYDKILGLNFIGIQPAKASTEIKKLMKERETARLKGDFKQSDILRVKIQELGYLIEDTSTGPHLRKINKK</sequence>
<comment type="similarity">
    <text evidence="9">Belongs to the class-I aminoacyl-tRNA synthetase family.</text>
</comment>
<evidence type="ECO:0000256" key="1">
    <source>
        <dbReference type="ARBA" id="ARBA00011245"/>
    </source>
</evidence>
<keyword evidence="6 9" id="KW-0067">ATP-binding</keyword>
<dbReference type="EMBL" id="MFUH01000007">
    <property type="protein sequence ID" value="OGI82267.1"/>
    <property type="molecule type" value="Genomic_DNA"/>
</dbReference>
<comment type="subcellular location">
    <subcellularLocation>
        <location evidence="9">Cytoplasm</location>
    </subcellularLocation>
</comment>
<evidence type="ECO:0000256" key="5">
    <source>
        <dbReference type="ARBA" id="ARBA00022833"/>
    </source>
</evidence>
<dbReference type="InterPro" id="IPR014729">
    <property type="entry name" value="Rossmann-like_a/b/a_fold"/>
</dbReference>
<evidence type="ECO:0000256" key="6">
    <source>
        <dbReference type="ARBA" id="ARBA00022840"/>
    </source>
</evidence>
<dbReference type="InterPro" id="IPR015803">
    <property type="entry name" value="Cys-tRNA-ligase"/>
</dbReference>
<dbReference type="GO" id="GO:0005829">
    <property type="term" value="C:cytosol"/>
    <property type="evidence" value="ECO:0007669"/>
    <property type="project" value="TreeGrafter"/>
</dbReference>
<evidence type="ECO:0000256" key="2">
    <source>
        <dbReference type="ARBA" id="ARBA00022598"/>
    </source>
</evidence>
<comment type="subunit">
    <text evidence="1 9">Monomer.</text>
</comment>
<evidence type="ECO:0000313" key="11">
    <source>
        <dbReference type="EMBL" id="OGI82267.1"/>
    </source>
</evidence>
<keyword evidence="4 9" id="KW-0547">Nucleotide-binding</keyword>
<dbReference type="EC" id="6.1.1.16" evidence="9"/>
<dbReference type="AlphaFoldDB" id="A0A1F6WK47"/>
<dbReference type="Pfam" id="PF01406">
    <property type="entry name" value="tRNA-synt_1e"/>
    <property type="match status" value="1"/>
</dbReference>
<keyword evidence="7 9" id="KW-0648">Protein biosynthesis</keyword>
<dbReference type="InterPro" id="IPR009080">
    <property type="entry name" value="tRNAsynth_Ia_anticodon-bd"/>
</dbReference>
<comment type="caution">
    <text evidence="11">The sequence shown here is derived from an EMBL/GenBank/DDBJ whole genome shotgun (WGS) entry which is preliminary data.</text>
</comment>
<dbReference type="SUPFAM" id="SSF52374">
    <property type="entry name" value="Nucleotidylyl transferase"/>
    <property type="match status" value="1"/>
</dbReference>
<reference evidence="11 12" key="1">
    <citation type="journal article" date="2016" name="Nat. Commun.">
        <title>Thousands of microbial genomes shed light on interconnected biogeochemical processes in an aquifer system.</title>
        <authorList>
            <person name="Anantharaman K."/>
            <person name="Brown C.T."/>
            <person name="Hug L.A."/>
            <person name="Sharon I."/>
            <person name="Castelle C.J."/>
            <person name="Probst A.J."/>
            <person name="Thomas B.C."/>
            <person name="Singh A."/>
            <person name="Wilkins M.J."/>
            <person name="Karaoz U."/>
            <person name="Brodie E.L."/>
            <person name="Williams K.H."/>
            <person name="Hubbard S.S."/>
            <person name="Banfield J.F."/>
        </authorList>
    </citation>
    <scope>NUCLEOTIDE SEQUENCE [LARGE SCALE GENOMIC DNA]</scope>
</reference>
<feature type="short sequence motif" description="'HIGH' region" evidence="9">
    <location>
        <begin position="31"/>
        <end position="41"/>
    </location>
</feature>
<evidence type="ECO:0000259" key="10">
    <source>
        <dbReference type="Pfam" id="PF01406"/>
    </source>
</evidence>
<dbReference type="GO" id="GO:0008270">
    <property type="term" value="F:zinc ion binding"/>
    <property type="evidence" value="ECO:0007669"/>
    <property type="project" value="UniProtKB-UniRule"/>
</dbReference>
<dbReference type="InterPro" id="IPR024909">
    <property type="entry name" value="Cys-tRNA/MSH_ligase"/>
</dbReference>
<feature type="binding site" evidence="9">
    <location>
        <position position="29"/>
    </location>
    <ligand>
        <name>Zn(2+)</name>
        <dbReference type="ChEBI" id="CHEBI:29105"/>
    </ligand>
</feature>
<keyword evidence="3 9" id="KW-0479">Metal-binding</keyword>
<feature type="binding site" evidence="9">
    <location>
        <position position="293"/>
    </location>
    <ligand>
        <name>ATP</name>
        <dbReference type="ChEBI" id="CHEBI:30616"/>
    </ligand>
</feature>
<dbReference type="Proteomes" id="UP000179880">
    <property type="component" value="Unassembled WGS sequence"/>
</dbReference>
<feature type="domain" description="tRNA synthetases class I catalytic" evidence="10">
    <location>
        <begin position="16"/>
        <end position="334"/>
    </location>
</feature>
<evidence type="ECO:0000256" key="8">
    <source>
        <dbReference type="ARBA" id="ARBA00023146"/>
    </source>
</evidence>
<feature type="binding site" evidence="9">
    <location>
        <position position="233"/>
    </location>
    <ligand>
        <name>Zn(2+)</name>
        <dbReference type="ChEBI" id="CHEBI:29105"/>
    </ligand>
</feature>
<dbReference type="Gene3D" id="1.20.120.1910">
    <property type="entry name" value="Cysteine-tRNA ligase, C-terminal anti-codon recognition domain"/>
    <property type="match status" value="1"/>
</dbReference>
<dbReference type="PANTHER" id="PTHR10890">
    <property type="entry name" value="CYSTEINYL-TRNA SYNTHETASE"/>
    <property type="match status" value="1"/>
</dbReference>
<dbReference type="InterPro" id="IPR032678">
    <property type="entry name" value="tRNA-synt_1_cat_dom"/>
</dbReference>
<comment type="catalytic activity">
    <reaction evidence="9">
        <text>tRNA(Cys) + L-cysteine + ATP = L-cysteinyl-tRNA(Cys) + AMP + diphosphate</text>
        <dbReference type="Rhea" id="RHEA:17773"/>
        <dbReference type="Rhea" id="RHEA-COMP:9661"/>
        <dbReference type="Rhea" id="RHEA-COMP:9679"/>
        <dbReference type="ChEBI" id="CHEBI:30616"/>
        <dbReference type="ChEBI" id="CHEBI:33019"/>
        <dbReference type="ChEBI" id="CHEBI:35235"/>
        <dbReference type="ChEBI" id="CHEBI:78442"/>
        <dbReference type="ChEBI" id="CHEBI:78517"/>
        <dbReference type="ChEBI" id="CHEBI:456215"/>
        <dbReference type="EC" id="6.1.1.16"/>
    </reaction>
</comment>
<comment type="caution">
    <text evidence="9">Lacks conserved residue(s) required for the propagation of feature annotation.</text>
</comment>